<accession>A0A930VKL5</accession>
<dbReference type="Gene3D" id="3.40.50.300">
    <property type="entry name" value="P-loop containing nucleotide triphosphate hydrolases"/>
    <property type="match status" value="1"/>
</dbReference>
<dbReference type="Gene3D" id="3.30.450.380">
    <property type="match status" value="1"/>
</dbReference>
<comment type="similarity">
    <text evidence="1">Belongs to the GSP E family.</text>
</comment>
<dbReference type="RefSeq" id="WP_194694583.1">
    <property type="nucleotide sequence ID" value="NZ_JADKPO010000001.1"/>
</dbReference>
<proteinExistence type="inferred from homology"/>
<feature type="domain" description="Bacterial type II secretion system protein E" evidence="2">
    <location>
        <begin position="82"/>
        <end position="354"/>
    </location>
</feature>
<dbReference type="InterPro" id="IPR027417">
    <property type="entry name" value="P-loop_NTPase"/>
</dbReference>
<evidence type="ECO:0000256" key="1">
    <source>
        <dbReference type="ARBA" id="ARBA00006611"/>
    </source>
</evidence>
<dbReference type="AlphaFoldDB" id="A0A930VKL5"/>
<sequence>MSATAVDDQARGHTLALVDELDVQVRDAVRRQGVDPQRQASVVRRIAETVVRDHDERSLTGEVVPVVDADAVVDELVARLSGFGPLQPFLDDPAVEEIWVNEPSRVFIARHGRHELTNLLLTRGQVEELVERMLKSSGRRIDVSRPFVDAMLPEGHRLHVVLEGISRGFSAVNIRKFVLKAARLSDLVELGSLSPAAAAFLAASVRAGLNILVAGGTQAGKTTLLNCLAAAIPGGDRVVSAEEVFELRFPHPDWVPMQTRQAGLEGTGEIALRDLVRESLRMRPSRIIVGEVRAEECLDLLLALNSGLPGMCTLHANSAREALVKMCTLPLLAGENISARFVLPTVAASVDLVVHLGVDATGVRRVNEVVAVPGRVENDVIETETVFERVRGELVATGGMPPRLDRFERAGIDVHAILSGRAVS</sequence>
<gene>
    <name evidence="3" type="ORF">ISU10_01610</name>
</gene>
<keyword evidence="4" id="KW-1185">Reference proteome</keyword>
<dbReference type="Pfam" id="PF00437">
    <property type="entry name" value="T2SSE"/>
    <property type="match status" value="1"/>
</dbReference>
<dbReference type="CDD" id="cd01130">
    <property type="entry name" value="VirB11-like_ATPase"/>
    <property type="match status" value="1"/>
</dbReference>
<dbReference type="InterPro" id="IPR050921">
    <property type="entry name" value="T4SS_GSP_E_ATPase"/>
</dbReference>
<evidence type="ECO:0000313" key="4">
    <source>
        <dbReference type="Proteomes" id="UP000660668"/>
    </source>
</evidence>
<dbReference type="GO" id="GO:0016887">
    <property type="term" value="F:ATP hydrolysis activity"/>
    <property type="evidence" value="ECO:0007669"/>
    <property type="project" value="InterPro"/>
</dbReference>
<dbReference type="SUPFAM" id="SSF52540">
    <property type="entry name" value="P-loop containing nucleoside triphosphate hydrolases"/>
    <property type="match status" value="1"/>
</dbReference>
<evidence type="ECO:0000313" key="3">
    <source>
        <dbReference type="EMBL" id="MBF4766460.1"/>
    </source>
</evidence>
<comment type="caution">
    <text evidence="3">The sequence shown here is derived from an EMBL/GenBank/DDBJ whole genome shotgun (WGS) entry which is preliminary data.</text>
</comment>
<dbReference type="PANTHER" id="PTHR30486:SF15">
    <property type="entry name" value="TYPE II_IV SECRETION SYSTEM ATPASE"/>
    <property type="match status" value="1"/>
</dbReference>
<dbReference type="Proteomes" id="UP000660668">
    <property type="component" value="Unassembled WGS sequence"/>
</dbReference>
<dbReference type="PANTHER" id="PTHR30486">
    <property type="entry name" value="TWITCHING MOTILITY PROTEIN PILT"/>
    <property type="match status" value="1"/>
</dbReference>
<organism evidence="3 4">
    <name type="scientific">Nocardioides agariphilus</name>
    <dbReference type="NCBI Taxonomy" id="433664"/>
    <lineage>
        <taxon>Bacteria</taxon>
        <taxon>Bacillati</taxon>
        <taxon>Actinomycetota</taxon>
        <taxon>Actinomycetes</taxon>
        <taxon>Propionibacteriales</taxon>
        <taxon>Nocardioidaceae</taxon>
        <taxon>Nocardioides</taxon>
    </lineage>
</organism>
<reference evidence="3" key="1">
    <citation type="submission" date="2020-11" db="EMBL/GenBank/DDBJ databases">
        <title>Nocardioides cynanchi sp. nov., isolated from soil of rhizosphere of Cynanchum wilfordii.</title>
        <authorList>
            <person name="Lee J.-S."/>
            <person name="Suh M.K."/>
            <person name="Kim J.-S."/>
        </authorList>
    </citation>
    <scope>NUCLEOTIDE SEQUENCE</scope>
    <source>
        <strain evidence="3">KCTC 19276</strain>
    </source>
</reference>
<dbReference type="InterPro" id="IPR001482">
    <property type="entry name" value="T2SS/T4SS_dom"/>
</dbReference>
<evidence type="ECO:0000259" key="2">
    <source>
        <dbReference type="Pfam" id="PF00437"/>
    </source>
</evidence>
<protein>
    <submittedName>
        <fullName evidence="3">CpaF family protein</fullName>
    </submittedName>
</protein>
<name>A0A930VKL5_9ACTN</name>
<dbReference type="EMBL" id="JADKPO010000001">
    <property type="protein sequence ID" value="MBF4766460.1"/>
    <property type="molecule type" value="Genomic_DNA"/>
</dbReference>